<organism evidence="1 2">
    <name type="scientific">Branchiibius cervicis</name>
    <dbReference type="NCBI Taxonomy" id="908252"/>
    <lineage>
        <taxon>Bacteria</taxon>
        <taxon>Bacillati</taxon>
        <taxon>Actinomycetota</taxon>
        <taxon>Actinomycetes</taxon>
        <taxon>Micrococcales</taxon>
        <taxon>Dermacoccaceae</taxon>
        <taxon>Branchiibius</taxon>
    </lineage>
</organism>
<evidence type="ECO:0000313" key="1">
    <source>
        <dbReference type="EMBL" id="MFC6713181.1"/>
    </source>
</evidence>
<dbReference type="Proteomes" id="UP001596356">
    <property type="component" value="Unassembled WGS sequence"/>
</dbReference>
<name>A0ABW2AR75_9MICO</name>
<dbReference type="PANTHER" id="PTHR36362">
    <property type="entry name" value="DNA-DIRECTED RNA POLYMERASE SUBUNIT BETA"/>
    <property type="match status" value="1"/>
</dbReference>
<accession>A0ABW2AR75</accession>
<evidence type="ECO:0008006" key="3">
    <source>
        <dbReference type="Google" id="ProtNLM"/>
    </source>
</evidence>
<evidence type="ECO:0000313" key="2">
    <source>
        <dbReference type="Proteomes" id="UP001596356"/>
    </source>
</evidence>
<dbReference type="InterPro" id="IPR029063">
    <property type="entry name" value="SAM-dependent_MTases_sf"/>
</dbReference>
<reference evidence="2" key="1">
    <citation type="journal article" date="2019" name="Int. J. Syst. Evol. Microbiol.">
        <title>The Global Catalogue of Microorganisms (GCM) 10K type strain sequencing project: providing services to taxonomists for standard genome sequencing and annotation.</title>
        <authorList>
            <consortium name="The Broad Institute Genomics Platform"/>
            <consortium name="The Broad Institute Genome Sequencing Center for Infectious Disease"/>
            <person name="Wu L."/>
            <person name="Ma J."/>
        </authorList>
    </citation>
    <scope>NUCLEOTIDE SEQUENCE [LARGE SCALE GENOMIC DNA]</scope>
    <source>
        <strain evidence="2">NBRC 106593</strain>
    </source>
</reference>
<dbReference type="EMBL" id="JBHSWJ010000002">
    <property type="protein sequence ID" value="MFC6713181.1"/>
    <property type="molecule type" value="Genomic_DNA"/>
</dbReference>
<protein>
    <recommendedName>
        <fullName evidence="3">Class I SAM-dependent methyltransferase</fullName>
    </recommendedName>
</protein>
<comment type="caution">
    <text evidence="1">The sequence shown here is derived from an EMBL/GenBank/DDBJ whole genome shotgun (WGS) entry which is preliminary data.</text>
</comment>
<dbReference type="Gene3D" id="3.40.50.150">
    <property type="entry name" value="Vaccinia Virus protein VP39"/>
    <property type="match status" value="1"/>
</dbReference>
<dbReference type="SUPFAM" id="SSF53335">
    <property type="entry name" value="S-adenosyl-L-methionine-dependent methyltransferases"/>
    <property type="match status" value="1"/>
</dbReference>
<sequence>MKANEIGQNPWTREQMTADVQEFAELYSKRPLQQNTGGMGAPHMFATWFIARRLAPEFIVESGIWRGQSTWLLEQACPDAEIHSIDLYLDKRIYISPRVHYHDSDFTEIDWTDIAGPRALVFFDDHQDAYNRLMQSYWFGFEHVIFEDNYPLGKAISTR</sequence>
<dbReference type="RefSeq" id="WP_377820758.1">
    <property type="nucleotide sequence ID" value="NZ_JBHSWJ010000002.1"/>
</dbReference>
<proteinExistence type="predicted"/>
<dbReference type="PANTHER" id="PTHR36362:SF1">
    <property type="entry name" value="DNA-DIRECTED RNA POLYMERASE SUBUNIT BETA"/>
    <property type="match status" value="1"/>
</dbReference>
<keyword evidence="2" id="KW-1185">Reference proteome</keyword>
<gene>
    <name evidence="1" type="ORF">ACFQBT_04670</name>
</gene>